<reference evidence="2 3" key="1">
    <citation type="submission" date="2016-10" db="EMBL/GenBank/DDBJ databases">
        <authorList>
            <person name="Varghese N."/>
            <person name="Submissions S."/>
        </authorList>
    </citation>
    <scope>NUCLEOTIDE SEQUENCE [LARGE SCALE GENOMIC DNA]</scope>
    <source>
        <strain evidence="2 3">DSM 20586</strain>
    </source>
</reference>
<dbReference type="InterPro" id="IPR001347">
    <property type="entry name" value="SIS_dom"/>
</dbReference>
<dbReference type="EMBL" id="FNSH01000001">
    <property type="protein sequence ID" value="SEB74480.1"/>
    <property type="molecule type" value="Genomic_DNA"/>
</dbReference>
<evidence type="ECO:0000259" key="1">
    <source>
        <dbReference type="PROSITE" id="PS51464"/>
    </source>
</evidence>
<dbReference type="PANTHER" id="PTHR10937">
    <property type="entry name" value="GLUCOSAMINE--FRUCTOSE-6-PHOSPHATE AMINOTRANSFERASE, ISOMERIZING"/>
    <property type="match status" value="1"/>
</dbReference>
<dbReference type="PROSITE" id="PS51464">
    <property type="entry name" value="SIS"/>
    <property type="match status" value="2"/>
</dbReference>
<dbReference type="GO" id="GO:0006487">
    <property type="term" value="P:protein N-linked glycosylation"/>
    <property type="evidence" value="ECO:0007669"/>
    <property type="project" value="TreeGrafter"/>
</dbReference>
<sequence length="328" mass="36610">MENSIDLVRVKQIVSEVLSHHTINDIAFVGCGASSSELHPGFYFLKDAAKKLRAFHYTAAEFNTDTPQWLGENSVVIAASLGGGTPETVESIEVAKKAGATVISVTHAADSALTKQADYVIVHGFEKNYAAKLEKMGYVMAFAVEFCNQVEGYEYYDQMVDGFNTIFDLGERAANQSKGLAEQFGKEFKDDEIIYYMSSGSSMQVAYSSSICLMMEMQWINSGSFHSGEFFHGPFEIVDKDVPFVLMMNEGKTRSLDSRALDFLNRFGAKVAVVDSKDYGLSSAVSPEVVTYFNPFIHTSVFRAYAEAIAEERQHPLTLRRYMWKLEY</sequence>
<feature type="domain" description="SIS" evidence="1">
    <location>
        <begin position="14"/>
        <end position="152"/>
    </location>
</feature>
<accession>A0AB38A6W1</accession>
<evidence type="ECO:0000313" key="3">
    <source>
        <dbReference type="Proteomes" id="UP000183687"/>
    </source>
</evidence>
<dbReference type="GO" id="GO:0097367">
    <property type="term" value="F:carbohydrate derivative binding"/>
    <property type="evidence" value="ECO:0007669"/>
    <property type="project" value="InterPro"/>
</dbReference>
<dbReference type="InterPro" id="IPR046348">
    <property type="entry name" value="SIS_dom_sf"/>
</dbReference>
<dbReference type="Pfam" id="PF01380">
    <property type="entry name" value="SIS"/>
    <property type="match status" value="1"/>
</dbReference>
<dbReference type="GO" id="GO:0016853">
    <property type="term" value="F:isomerase activity"/>
    <property type="evidence" value="ECO:0007669"/>
    <property type="project" value="UniProtKB-KW"/>
</dbReference>
<dbReference type="InterPro" id="IPR035488">
    <property type="entry name" value="FrlB_SIS"/>
</dbReference>
<evidence type="ECO:0000313" key="2">
    <source>
        <dbReference type="EMBL" id="SEB74480.1"/>
    </source>
</evidence>
<dbReference type="Proteomes" id="UP000183687">
    <property type="component" value="Unassembled WGS sequence"/>
</dbReference>
<dbReference type="CDD" id="cd05710">
    <property type="entry name" value="SIS_1"/>
    <property type="match status" value="1"/>
</dbReference>
<proteinExistence type="predicted"/>
<organism evidence="2 3">
    <name type="scientific">Atopobium minutum</name>
    <dbReference type="NCBI Taxonomy" id="1381"/>
    <lineage>
        <taxon>Bacteria</taxon>
        <taxon>Bacillati</taxon>
        <taxon>Actinomycetota</taxon>
        <taxon>Coriobacteriia</taxon>
        <taxon>Coriobacteriales</taxon>
        <taxon>Atopobiaceae</taxon>
        <taxon>Atopobium</taxon>
    </lineage>
</organism>
<dbReference type="Gene3D" id="1.10.10.2240">
    <property type="match status" value="1"/>
</dbReference>
<dbReference type="GO" id="GO:0006047">
    <property type="term" value="P:UDP-N-acetylglucosamine metabolic process"/>
    <property type="evidence" value="ECO:0007669"/>
    <property type="project" value="TreeGrafter"/>
</dbReference>
<gene>
    <name evidence="2" type="ORF">SAMN04489746_0988</name>
</gene>
<dbReference type="PIRSF" id="PIRSF009290">
    <property type="entry name" value="FrlB"/>
    <property type="match status" value="1"/>
</dbReference>
<comment type="caution">
    <text evidence="2">The sequence shown here is derived from an EMBL/GenBank/DDBJ whole genome shotgun (WGS) entry which is preliminary data.</text>
</comment>
<dbReference type="PANTHER" id="PTHR10937:SF14">
    <property type="entry name" value="FRUCTOSELYSINE 6-PHOSPHATE DEGLYCASE"/>
    <property type="match status" value="1"/>
</dbReference>
<dbReference type="Gene3D" id="3.40.50.12570">
    <property type="match status" value="1"/>
</dbReference>
<keyword evidence="2" id="KW-0413">Isomerase</keyword>
<dbReference type="AlphaFoldDB" id="A0AB38A6W1"/>
<dbReference type="SUPFAM" id="SSF53697">
    <property type="entry name" value="SIS domain"/>
    <property type="match status" value="1"/>
</dbReference>
<dbReference type="InterPro" id="IPR035490">
    <property type="entry name" value="GlmS/FrlB_SIS"/>
</dbReference>
<dbReference type="CDD" id="cd05009">
    <property type="entry name" value="SIS_GlmS_GlmD_2"/>
    <property type="match status" value="1"/>
</dbReference>
<feature type="domain" description="SIS" evidence="1">
    <location>
        <begin position="184"/>
        <end position="316"/>
    </location>
</feature>
<dbReference type="Gene3D" id="3.40.50.10490">
    <property type="entry name" value="Glucose-6-phosphate isomerase like protein, domain 1"/>
    <property type="match status" value="1"/>
</dbReference>
<dbReference type="GO" id="GO:0006002">
    <property type="term" value="P:fructose 6-phosphate metabolic process"/>
    <property type="evidence" value="ECO:0007669"/>
    <property type="project" value="TreeGrafter"/>
</dbReference>
<dbReference type="RefSeq" id="WP_002562854.1">
    <property type="nucleotide sequence ID" value="NZ_FNSH01000001.1"/>
</dbReference>
<name>A0AB38A6W1_9ACTN</name>
<dbReference type="InterPro" id="IPR024713">
    <property type="entry name" value="Fructosamine_deglycase_FrlB"/>
</dbReference>
<protein>
    <submittedName>
        <fullName evidence="2">Fructoselysine-6-P-deglycase FrlB with duplicated sugar isomerase (SIS) domain</fullName>
    </submittedName>
</protein>
<dbReference type="GO" id="GO:0004360">
    <property type="term" value="F:glutamine-fructose-6-phosphate transaminase (isomerizing) activity"/>
    <property type="evidence" value="ECO:0007669"/>
    <property type="project" value="TreeGrafter"/>
</dbReference>